<dbReference type="InterPro" id="IPR029480">
    <property type="entry name" value="Transpos_assoc"/>
</dbReference>
<organism evidence="2 3">
    <name type="scientific">Anisodus tanguticus</name>
    <dbReference type="NCBI Taxonomy" id="243964"/>
    <lineage>
        <taxon>Eukaryota</taxon>
        <taxon>Viridiplantae</taxon>
        <taxon>Streptophyta</taxon>
        <taxon>Embryophyta</taxon>
        <taxon>Tracheophyta</taxon>
        <taxon>Spermatophyta</taxon>
        <taxon>Magnoliopsida</taxon>
        <taxon>eudicotyledons</taxon>
        <taxon>Gunneridae</taxon>
        <taxon>Pentapetalae</taxon>
        <taxon>asterids</taxon>
        <taxon>lamiids</taxon>
        <taxon>Solanales</taxon>
        <taxon>Solanaceae</taxon>
        <taxon>Solanoideae</taxon>
        <taxon>Hyoscyameae</taxon>
        <taxon>Anisodus</taxon>
    </lineage>
</organism>
<feature type="domain" description="Transposase-associated" evidence="1">
    <location>
        <begin position="6"/>
        <end position="48"/>
    </location>
</feature>
<dbReference type="Proteomes" id="UP001291623">
    <property type="component" value="Unassembled WGS sequence"/>
</dbReference>
<dbReference type="Pfam" id="PF13963">
    <property type="entry name" value="Transpos_assoc"/>
    <property type="match status" value="1"/>
</dbReference>
<dbReference type="AlphaFoldDB" id="A0AAE1STN1"/>
<evidence type="ECO:0000313" key="2">
    <source>
        <dbReference type="EMBL" id="KAK4375408.1"/>
    </source>
</evidence>
<reference evidence="2" key="1">
    <citation type="submission" date="2023-12" db="EMBL/GenBank/DDBJ databases">
        <title>Genome assembly of Anisodus tanguticus.</title>
        <authorList>
            <person name="Wang Y.-J."/>
        </authorList>
    </citation>
    <scope>NUCLEOTIDE SEQUENCE</scope>
    <source>
        <strain evidence="2">KB-2021</strain>
        <tissue evidence="2">Leaf</tissue>
    </source>
</reference>
<sequence>MNGVVGDKIKCPCSDCGCKKWKTRKIVHEHLVCKPFPRNYVTWVMHGESNVLQNFRNIEVTRDTVPPENPVEYLINEAFQGLRDEGMDVDPSQVVGEEEMLNDMSASNNRRLS</sequence>
<comment type="caution">
    <text evidence="2">The sequence shown here is derived from an EMBL/GenBank/DDBJ whole genome shotgun (WGS) entry which is preliminary data.</text>
</comment>
<name>A0AAE1STN1_9SOLA</name>
<protein>
    <recommendedName>
        <fullName evidence="1">Transposase-associated domain-containing protein</fullName>
    </recommendedName>
</protein>
<gene>
    <name evidence="2" type="ORF">RND71_006085</name>
</gene>
<dbReference type="EMBL" id="JAVYJV010000003">
    <property type="protein sequence ID" value="KAK4375408.1"/>
    <property type="molecule type" value="Genomic_DNA"/>
</dbReference>
<evidence type="ECO:0000313" key="3">
    <source>
        <dbReference type="Proteomes" id="UP001291623"/>
    </source>
</evidence>
<accession>A0AAE1STN1</accession>
<proteinExistence type="predicted"/>
<keyword evidence="3" id="KW-1185">Reference proteome</keyword>
<evidence type="ECO:0000259" key="1">
    <source>
        <dbReference type="Pfam" id="PF13963"/>
    </source>
</evidence>